<keyword evidence="2" id="KW-1185">Reference proteome</keyword>
<accession>A0A484DFB4</accession>
<evidence type="ECO:0000313" key="1">
    <source>
        <dbReference type="EMBL" id="TDH13227.1"/>
    </source>
</evidence>
<reference evidence="1 2" key="1">
    <citation type="submission" date="2019-01" db="EMBL/GenBank/DDBJ databases">
        <title>A chromosome-scale genome assembly of the yellow perch, Perca flavescens.</title>
        <authorList>
            <person name="Feron R."/>
            <person name="Morvezen R."/>
            <person name="Bestin A."/>
            <person name="Haffray P."/>
            <person name="Klopp C."/>
            <person name="Zahm M."/>
            <person name="Cabau C."/>
            <person name="Roques C."/>
            <person name="Donnadieu C."/>
            <person name="Bouchez O."/>
            <person name="Christie M."/>
            <person name="Larson W."/>
            <person name="Guiguen Y."/>
        </authorList>
    </citation>
    <scope>NUCLEOTIDE SEQUENCE [LARGE SCALE GENOMIC DNA]</scope>
    <source>
        <strain evidence="1">YP-PL-M2</strain>
        <tissue evidence="1">Blood</tissue>
    </source>
</reference>
<organism evidence="1 2">
    <name type="scientific">Perca flavescens</name>
    <name type="common">American yellow perch</name>
    <name type="synonym">Morone flavescens</name>
    <dbReference type="NCBI Taxonomy" id="8167"/>
    <lineage>
        <taxon>Eukaryota</taxon>
        <taxon>Metazoa</taxon>
        <taxon>Chordata</taxon>
        <taxon>Craniata</taxon>
        <taxon>Vertebrata</taxon>
        <taxon>Euteleostomi</taxon>
        <taxon>Actinopterygii</taxon>
        <taxon>Neopterygii</taxon>
        <taxon>Teleostei</taxon>
        <taxon>Neoteleostei</taxon>
        <taxon>Acanthomorphata</taxon>
        <taxon>Eupercaria</taxon>
        <taxon>Perciformes</taxon>
        <taxon>Percoidei</taxon>
        <taxon>Percidae</taxon>
        <taxon>Percinae</taxon>
        <taxon>Perca</taxon>
    </lineage>
</organism>
<protein>
    <submittedName>
        <fullName evidence="1">Uncharacterized protein</fullName>
    </submittedName>
</protein>
<evidence type="ECO:0000313" key="2">
    <source>
        <dbReference type="Proteomes" id="UP000295070"/>
    </source>
</evidence>
<dbReference type="AlphaFoldDB" id="A0A484DFB4"/>
<gene>
    <name evidence="1" type="ORF">EPR50_G00055180</name>
</gene>
<sequence>MKRKNQEKERKMFSLRSRMYIWWLNCKIDRIARDIHSTFVDESYLLRHDPLRNPEKMAEKERLLDLRRELVLYKRRQEFKVEREVRKQRLKVQSAPLLLILLHHLPSDASLTFLSLLDCC</sequence>
<proteinExistence type="predicted"/>
<dbReference type="EMBL" id="SCKG01000005">
    <property type="protein sequence ID" value="TDH13227.1"/>
    <property type="molecule type" value="Genomic_DNA"/>
</dbReference>
<dbReference type="Proteomes" id="UP000295070">
    <property type="component" value="Chromosome 5"/>
</dbReference>
<name>A0A484DFB4_PERFV</name>
<comment type="caution">
    <text evidence="1">The sequence shown here is derived from an EMBL/GenBank/DDBJ whole genome shotgun (WGS) entry which is preliminary data.</text>
</comment>